<reference evidence="2" key="1">
    <citation type="submission" date="2021-05" db="EMBL/GenBank/DDBJ databases">
        <title>The genome of the haptophyte Pavlova lutheri (Diacronema luteri, Pavlovales) - a model for lipid biosynthesis in eukaryotic algae.</title>
        <authorList>
            <person name="Hulatt C.J."/>
            <person name="Posewitz M.C."/>
        </authorList>
    </citation>
    <scope>NUCLEOTIDE SEQUENCE</scope>
    <source>
        <strain evidence="2">NIVA-4/92</strain>
    </source>
</reference>
<keyword evidence="3" id="KW-1185">Reference proteome</keyword>
<protein>
    <submittedName>
        <fullName evidence="2">Uncharacterized protein</fullName>
    </submittedName>
</protein>
<gene>
    <name evidence="2" type="ORF">KFE25_014367</name>
</gene>
<sequence>MLHPFLLAVCSGVRERAPAILQPVEARGSCAIVFSLHKATVCELSRFEHAVRTRPQRCDVVALYNAKGLATPPRQRMSQQPWRARDATLDGFLNGTHSMRTRAIGVHVVPYDDGETMAALLREGYSSDALRMFSPSRSRLSKVVWFVWGARQTFRSFWFAEADVLMPSSWSALVDAVPLEARRTPGSAREERLACAIQAGGKAAPGLGRWFWAQASQCTFCERLAPVIRGCLLALSGLSQGLVRAVNGRLLAGRMRGHHEVLVPTACAIMGRQSHGRRSCAMTVVQRERGVFMAMRSHAAMFSRDEACRLRAAARAEHAAIVRAQRLANASAKIARASAGVDDLADRRCEALQGAASRRRPRRGGPAHGTRAAQPRRPNDVSACGGAKACAFHPAKCSRGEFAYAPLGA</sequence>
<evidence type="ECO:0000313" key="2">
    <source>
        <dbReference type="EMBL" id="KAG8459804.1"/>
    </source>
</evidence>
<evidence type="ECO:0000313" key="3">
    <source>
        <dbReference type="Proteomes" id="UP000751190"/>
    </source>
</evidence>
<accession>A0A8J6C414</accession>
<proteinExistence type="predicted"/>
<feature type="region of interest" description="Disordered" evidence="1">
    <location>
        <begin position="354"/>
        <end position="380"/>
    </location>
</feature>
<dbReference type="AlphaFoldDB" id="A0A8J6C414"/>
<dbReference type="EMBL" id="JAGTXO010000037">
    <property type="protein sequence ID" value="KAG8459804.1"/>
    <property type="molecule type" value="Genomic_DNA"/>
</dbReference>
<name>A0A8J6C414_DIALT</name>
<evidence type="ECO:0000256" key="1">
    <source>
        <dbReference type="SAM" id="MobiDB-lite"/>
    </source>
</evidence>
<comment type="caution">
    <text evidence="2">The sequence shown here is derived from an EMBL/GenBank/DDBJ whole genome shotgun (WGS) entry which is preliminary data.</text>
</comment>
<dbReference type="Proteomes" id="UP000751190">
    <property type="component" value="Unassembled WGS sequence"/>
</dbReference>
<organism evidence="2 3">
    <name type="scientific">Diacronema lutheri</name>
    <name type="common">Unicellular marine alga</name>
    <name type="synonym">Monochrysis lutheri</name>
    <dbReference type="NCBI Taxonomy" id="2081491"/>
    <lineage>
        <taxon>Eukaryota</taxon>
        <taxon>Haptista</taxon>
        <taxon>Haptophyta</taxon>
        <taxon>Pavlovophyceae</taxon>
        <taxon>Pavlovales</taxon>
        <taxon>Pavlovaceae</taxon>
        <taxon>Diacronema</taxon>
    </lineage>
</organism>